<keyword evidence="1" id="KW-1133">Transmembrane helix</keyword>
<evidence type="ECO:0000256" key="1">
    <source>
        <dbReference type="SAM" id="Phobius"/>
    </source>
</evidence>
<name>A0A9Q1JTI4_9CARY</name>
<gene>
    <name evidence="2" type="ORF">Cgig2_000284</name>
</gene>
<comment type="caution">
    <text evidence="2">The sequence shown here is derived from an EMBL/GenBank/DDBJ whole genome shotgun (WGS) entry which is preliminary data.</text>
</comment>
<keyword evidence="1" id="KW-0812">Transmembrane</keyword>
<dbReference type="EMBL" id="JAKOGI010000765">
    <property type="protein sequence ID" value="KAJ8430719.1"/>
    <property type="molecule type" value="Genomic_DNA"/>
</dbReference>
<sequence>MQPDTLINNSNKSCLQISFAQEERYFSPPSREDYLRRKKSICARFKMRPFYKQLENGFWIMEYNYIEPYSDLSMLRIKNMGAAYFLLLIVFHFLLIRRDVQRLTCTHEIEPNTLAENLDKRLSQSKAREKPNILSEDKTNEYRFKRESVDRPI</sequence>
<protein>
    <submittedName>
        <fullName evidence="2">Uncharacterized protein</fullName>
    </submittedName>
</protein>
<dbReference type="AlphaFoldDB" id="A0A9Q1JTI4"/>
<accession>A0A9Q1JTI4</accession>
<proteinExistence type="predicted"/>
<evidence type="ECO:0000313" key="3">
    <source>
        <dbReference type="Proteomes" id="UP001153076"/>
    </source>
</evidence>
<dbReference type="Proteomes" id="UP001153076">
    <property type="component" value="Unassembled WGS sequence"/>
</dbReference>
<feature type="transmembrane region" description="Helical" evidence="1">
    <location>
        <begin position="77"/>
        <end position="96"/>
    </location>
</feature>
<organism evidence="2 3">
    <name type="scientific">Carnegiea gigantea</name>
    <dbReference type="NCBI Taxonomy" id="171969"/>
    <lineage>
        <taxon>Eukaryota</taxon>
        <taxon>Viridiplantae</taxon>
        <taxon>Streptophyta</taxon>
        <taxon>Embryophyta</taxon>
        <taxon>Tracheophyta</taxon>
        <taxon>Spermatophyta</taxon>
        <taxon>Magnoliopsida</taxon>
        <taxon>eudicotyledons</taxon>
        <taxon>Gunneridae</taxon>
        <taxon>Pentapetalae</taxon>
        <taxon>Caryophyllales</taxon>
        <taxon>Cactineae</taxon>
        <taxon>Cactaceae</taxon>
        <taxon>Cactoideae</taxon>
        <taxon>Echinocereeae</taxon>
        <taxon>Carnegiea</taxon>
    </lineage>
</organism>
<keyword evidence="3" id="KW-1185">Reference proteome</keyword>
<reference evidence="2" key="1">
    <citation type="submission" date="2022-04" db="EMBL/GenBank/DDBJ databases">
        <title>Carnegiea gigantea Genome sequencing and assembly v2.</title>
        <authorList>
            <person name="Copetti D."/>
            <person name="Sanderson M.J."/>
            <person name="Burquez A."/>
            <person name="Wojciechowski M.F."/>
        </authorList>
    </citation>
    <scope>NUCLEOTIDE SEQUENCE</scope>
    <source>
        <strain evidence="2">SGP5-SGP5p</strain>
        <tissue evidence="2">Aerial part</tissue>
    </source>
</reference>
<keyword evidence="1" id="KW-0472">Membrane</keyword>
<evidence type="ECO:0000313" key="2">
    <source>
        <dbReference type="EMBL" id="KAJ8430719.1"/>
    </source>
</evidence>